<protein>
    <submittedName>
        <fullName evidence="1">Uncharacterized protein</fullName>
    </submittedName>
</protein>
<dbReference type="EMBL" id="QJKJ01001845">
    <property type="protein sequence ID" value="RDY05615.1"/>
    <property type="molecule type" value="Genomic_DNA"/>
</dbReference>
<keyword evidence="2" id="KW-1185">Reference proteome</keyword>
<comment type="caution">
    <text evidence="1">The sequence shown here is derived from an EMBL/GenBank/DDBJ whole genome shotgun (WGS) entry which is preliminary data.</text>
</comment>
<sequence>MAVKVCGICTSVEHPTDMCPTLQETELDQTKNPTAWKTAILARTELGAILSSTIRIHTECISETSRVSTVDSAISSTTFPTTTTTVESAYPRKLPIFGRPDEVACNKQPGFSAIREL</sequence>
<dbReference type="AlphaFoldDB" id="A0A371HS67"/>
<name>A0A371HS67_MUCPR</name>
<evidence type="ECO:0000313" key="2">
    <source>
        <dbReference type="Proteomes" id="UP000257109"/>
    </source>
</evidence>
<feature type="non-terminal residue" evidence="1">
    <location>
        <position position="1"/>
    </location>
</feature>
<gene>
    <name evidence="1" type="ORF">CR513_10534</name>
</gene>
<reference evidence="1" key="1">
    <citation type="submission" date="2018-05" db="EMBL/GenBank/DDBJ databases">
        <title>Draft genome of Mucuna pruriens seed.</title>
        <authorList>
            <person name="Nnadi N.E."/>
            <person name="Vos R."/>
            <person name="Hasami M.H."/>
            <person name="Devisetty U.K."/>
            <person name="Aguiy J.C."/>
        </authorList>
    </citation>
    <scope>NUCLEOTIDE SEQUENCE [LARGE SCALE GENOMIC DNA]</scope>
    <source>
        <strain evidence="1">JCA_2017</strain>
    </source>
</reference>
<organism evidence="1 2">
    <name type="scientific">Mucuna pruriens</name>
    <name type="common">Velvet bean</name>
    <name type="synonym">Dolichos pruriens</name>
    <dbReference type="NCBI Taxonomy" id="157652"/>
    <lineage>
        <taxon>Eukaryota</taxon>
        <taxon>Viridiplantae</taxon>
        <taxon>Streptophyta</taxon>
        <taxon>Embryophyta</taxon>
        <taxon>Tracheophyta</taxon>
        <taxon>Spermatophyta</taxon>
        <taxon>Magnoliopsida</taxon>
        <taxon>eudicotyledons</taxon>
        <taxon>Gunneridae</taxon>
        <taxon>Pentapetalae</taxon>
        <taxon>rosids</taxon>
        <taxon>fabids</taxon>
        <taxon>Fabales</taxon>
        <taxon>Fabaceae</taxon>
        <taxon>Papilionoideae</taxon>
        <taxon>50 kb inversion clade</taxon>
        <taxon>NPAAA clade</taxon>
        <taxon>indigoferoid/millettioid clade</taxon>
        <taxon>Phaseoleae</taxon>
        <taxon>Mucuna</taxon>
    </lineage>
</organism>
<evidence type="ECO:0000313" key="1">
    <source>
        <dbReference type="EMBL" id="RDY05615.1"/>
    </source>
</evidence>
<dbReference type="Proteomes" id="UP000257109">
    <property type="component" value="Unassembled WGS sequence"/>
</dbReference>
<accession>A0A371HS67</accession>
<proteinExistence type="predicted"/>